<evidence type="ECO:0000313" key="2">
    <source>
        <dbReference type="EMBL" id="MDI9859930.1"/>
    </source>
</evidence>
<gene>
    <name evidence="2" type="ORF">QM524_11980</name>
</gene>
<comment type="caution">
    <text evidence="2">The sequence shown here is derived from an EMBL/GenBank/DDBJ whole genome shotgun (WGS) entry which is preliminary data.</text>
</comment>
<evidence type="ECO:0000256" key="1">
    <source>
        <dbReference type="SAM" id="SignalP"/>
    </source>
</evidence>
<evidence type="ECO:0000313" key="3">
    <source>
        <dbReference type="Proteomes" id="UP001236507"/>
    </source>
</evidence>
<dbReference type="RefSeq" id="WP_283344777.1">
    <property type="nucleotide sequence ID" value="NZ_JASHIF010000009.1"/>
</dbReference>
<feature type="signal peptide" evidence="1">
    <location>
        <begin position="1"/>
        <end position="23"/>
    </location>
</feature>
<dbReference type="EMBL" id="JASHIF010000009">
    <property type="protein sequence ID" value="MDI9859930.1"/>
    <property type="molecule type" value="Genomic_DNA"/>
</dbReference>
<sequence length="185" mass="18667">MKQRVFFLSALVLFLLSKIEVVGQTDSHTIGITIPAVTMLRIAPTASKNITMNFTSPSTAGDPIVAPTNNTSLYLQYSSIMTASATGRKISVQASATVAGLTIAVTAANPGATNLQGAGGTGSTISSLGTTAADIITGITSCATGTGSTDGSNLTYSIATTSASAYQNLRSGTSSITVTYTLADN</sequence>
<reference evidence="2 3" key="1">
    <citation type="submission" date="2023-05" db="EMBL/GenBank/DDBJ databases">
        <title>Novel species of genus Flectobacillus isolated from stream in China.</title>
        <authorList>
            <person name="Lu H."/>
        </authorList>
    </citation>
    <scope>NUCLEOTIDE SEQUENCE [LARGE SCALE GENOMIC DNA]</scope>
    <source>
        <strain evidence="2 3">KCTC 42575</strain>
    </source>
</reference>
<dbReference type="Proteomes" id="UP001236507">
    <property type="component" value="Unassembled WGS sequence"/>
</dbReference>
<feature type="chain" id="PRO_5047020433" evidence="1">
    <location>
        <begin position="24"/>
        <end position="185"/>
    </location>
</feature>
<keyword evidence="1" id="KW-0732">Signal</keyword>
<organism evidence="2 3">
    <name type="scientific">Flectobacillus roseus</name>
    <dbReference type="NCBI Taxonomy" id="502259"/>
    <lineage>
        <taxon>Bacteria</taxon>
        <taxon>Pseudomonadati</taxon>
        <taxon>Bacteroidota</taxon>
        <taxon>Cytophagia</taxon>
        <taxon>Cytophagales</taxon>
        <taxon>Flectobacillaceae</taxon>
        <taxon>Flectobacillus</taxon>
    </lineage>
</organism>
<name>A0ABT6Y8Q4_9BACT</name>
<protein>
    <submittedName>
        <fullName evidence="2">Uncharacterized protein</fullName>
    </submittedName>
</protein>
<proteinExistence type="predicted"/>
<keyword evidence="3" id="KW-1185">Reference proteome</keyword>
<accession>A0ABT6Y8Q4</accession>